<evidence type="ECO:0000256" key="1">
    <source>
        <dbReference type="SAM" id="MobiDB-lite"/>
    </source>
</evidence>
<sequence>MLAPSGAQAFSFVFPGTLPGFNSRAAENTLAPDGSIAQVLKKQNAGCDRVAVYEDQDGRATTLGLMGWLAERHLTPKDFARTSQGRFSSAAGAQRLGGRPWAHAQTEKRPRIPHFPRCIVSSGASVPPWALYTGRHEGPA</sequence>
<dbReference type="RefSeq" id="WP_139806954.1">
    <property type="nucleotide sequence ID" value="NZ_FWWU01000009.1"/>
</dbReference>
<name>A0A1W1VJW1_9DEIO</name>
<dbReference type="EMBL" id="FWWU01000009">
    <property type="protein sequence ID" value="SMB93618.1"/>
    <property type="molecule type" value="Genomic_DNA"/>
</dbReference>
<dbReference type="Proteomes" id="UP000192582">
    <property type="component" value="Unassembled WGS sequence"/>
</dbReference>
<proteinExistence type="predicted"/>
<keyword evidence="3" id="KW-1185">Reference proteome</keyword>
<accession>A0A1W1VJW1</accession>
<gene>
    <name evidence="2" type="ORF">SAMN00790413_02053</name>
</gene>
<reference evidence="2 3" key="1">
    <citation type="submission" date="2017-04" db="EMBL/GenBank/DDBJ databases">
        <authorList>
            <person name="Afonso C.L."/>
            <person name="Miller P.J."/>
            <person name="Scott M.A."/>
            <person name="Spackman E."/>
            <person name="Goraichik I."/>
            <person name="Dimitrov K.M."/>
            <person name="Suarez D.L."/>
            <person name="Swayne D.E."/>
        </authorList>
    </citation>
    <scope>NUCLEOTIDE SEQUENCE [LARGE SCALE GENOMIC DNA]</scope>
    <source>
        <strain evidence="2 3">KR-140</strain>
    </source>
</reference>
<dbReference type="AlphaFoldDB" id="A0A1W1VJW1"/>
<protein>
    <submittedName>
        <fullName evidence="2">Uncharacterized protein</fullName>
    </submittedName>
</protein>
<dbReference type="STRING" id="695939.SAMN00790413_02053"/>
<evidence type="ECO:0000313" key="2">
    <source>
        <dbReference type="EMBL" id="SMB93618.1"/>
    </source>
</evidence>
<feature type="region of interest" description="Disordered" evidence="1">
    <location>
        <begin position="83"/>
        <end position="108"/>
    </location>
</feature>
<organism evidence="2 3">
    <name type="scientific">Deinococcus hopiensis KR-140</name>
    <dbReference type="NCBI Taxonomy" id="695939"/>
    <lineage>
        <taxon>Bacteria</taxon>
        <taxon>Thermotogati</taxon>
        <taxon>Deinococcota</taxon>
        <taxon>Deinococci</taxon>
        <taxon>Deinococcales</taxon>
        <taxon>Deinococcaceae</taxon>
        <taxon>Deinococcus</taxon>
    </lineage>
</organism>
<evidence type="ECO:0000313" key="3">
    <source>
        <dbReference type="Proteomes" id="UP000192582"/>
    </source>
</evidence>